<evidence type="ECO:0000313" key="2">
    <source>
        <dbReference type="Proteomes" id="UP001165120"/>
    </source>
</evidence>
<protein>
    <submittedName>
        <fullName evidence="1">Unnamed protein product</fullName>
    </submittedName>
</protein>
<reference evidence="1" key="1">
    <citation type="submission" date="2023-04" db="EMBL/GenBank/DDBJ databases">
        <title>Candida boidinii NBRC 10035.</title>
        <authorList>
            <person name="Ichikawa N."/>
            <person name="Sato H."/>
            <person name="Tonouchi N."/>
        </authorList>
    </citation>
    <scope>NUCLEOTIDE SEQUENCE</scope>
    <source>
        <strain evidence="1">NBRC 10035</strain>
    </source>
</reference>
<dbReference type="PANTHER" id="PTHR12403">
    <property type="entry name" value="TRAFFICKING PROTEIN PARTICLE COMPLEX SUBUNIT 2"/>
    <property type="match status" value="1"/>
</dbReference>
<organism evidence="1 2">
    <name type="scientific">Candida boidinii</name>
    <name type="common">Yeast</name>
    <dbReference type="NCBI Taxonomy" id="5477"/>
    <lineage>
        <taxon>Eukaryota</taxon>
        <taxon>Fungi</taxon>
        <taxon>Dikarya</taxon>
        <taxon>Ascomycota</taxon>
        <taxon>Saccharomycotina</taxon>
        <taxon>Pichiomycetes</taxon>
        <taxon>Pichiales</taxon>
        <taxon>Pichiaceae</taxon>
        <taxon>Ogataea</taxon>
        <taxon>Ogataea/Candida clade</taxon>
    </lineage>
</organism>
<dbReference type="CDD" id="cd14825">
    <property type="entry name" value="TRAPPC2_sedlin"/>
    <property type="match status" value="1"/>
</dbReference>
<evidence type="ECO:0000313" key="1">
    <source>
        <dbReference type="EMBL" id="GME80082.1"/>
    </source>
</evidence>
<accession>A0A9W6T7W2</accession>
<proteinExistence type="predicted"/>
<dbReference type="AlphaFoldDB" id="A0A9W6T7W2"/>
<keyword evidence="2" id="KW-1185">Reference proteome</keyword>
<dbReference type="Pfam" id="PF04628">
    <property type="entry name" value="Sedlin_N"/>
    <property type="match status" value="1"/>
</dbReference>
<dbReference type="SUPFAM" id="SSF64356">
    <property type="entry name" value="SNARE-like"/>
    <property type="match status" value="1"/>
</dbReference>
<dbReference type="GO" id="GO:0005737">
    <property type="term" value="C:cytoplasm"/>
    <property type="evidence" value="ECO:0007669"/>
    <property type="project" value="GOC"/>
</dbReference>
<gene>
    <name evidence="1" type="ORF">Cboi02_000630200</name>
</gene>
<name>A0A9W6T7W2_CANBO</name>
<sequence length="141" mass="16548">MSYYFSIIGTKDNPIYELEIGTYKQSGDGTPKFSNDIKELRQFIVNSSLDIVEDLQWKTTDHYLKSIDNFYGYNISCFLTSGNVKFMMLHDTKSEESLRLFFTDVYDLYTKALLSPFYKFNDPIRSASFDARIRMLAKKYL</sequence>
<dbReference type="Gene3D" id="3.30.450.70">
    <property type="match status" value="1"/>
</dbReference>
<dbReference type="GO" id="GO:0006888">
    <property type="term" value="P:endoplasmic reticulum to Golgi vesicle-mediated transport"/>
    <property type="evidence" value="ECO:0007669"/>
    <property type="project" value="InterPro"/>
</dbReference>
<comment type="caution">
    <text evidence="1">The sequence shown here is derived from an EMBL/GenBank/DDBJ whole genome shotgun (WGS) entry which is preliminary data.</text>
</comment>
<dbReference type="InterPro" id="IPR011012">
    <property type="entry name" value="Longin-like_dom_sf"/>
</dbReference>
<dbReference type="EMBL" id="BSXN01003848">
    <property type="protein sequence ID" value="GME80082.1"/>
    <property type="molecule type" value="Genomic_DNA"/>
</dbReference>
<dbReference type="InterPro" id="IPR006722">
    <property type="entry name" value="Sedlin"/>
</dbReference>
<dbReference type="Proteomes" id="UP001165120">
    <property type="component" value="Unassembled WGS sequence"/>
</dbReference>